<dbReference type="CDD" id="cd01995">
    <property type="entry name" value="QueC-like"/>
    <property type="match status" value="1"/>
</dbReference>
<evidence type="ECO:0000259" key="12">
    <source>
        <dbReference type="PROSITE" id="PS51278"/>
    </source>
</evidence>
<dbReference type="EC" id="6.3.4.20" evidence="9 11"/>
<dbReference type="Pfam" id="PF13537">
    <property type="entry name" value="GATase_7"/>
    <property type="match status" value="1"/>
</dbReference>
<evidence type="ECO:0000256" key="2">
    <source>
        <dbReference type="ARBA" id="ARBA00022598"/>
    </source>
</evidence>
<feature type="binding site" evidence="11">
    <location>
        <position position="438"/>
    </location>
    <ligand>
        <name>Zn(2+)</name>
        <dbReference type="ChEBI" id="CHEBI:29105"/>
    </ligand>
</feature>
<evidence type="ECO:0000256" key="10">
    <source>
        <dbReference type="ARBA" id="ARBA00047890"/>
    </source>
</evidence>
<dbReference type="STRING" id="999630.TUZN_0785"/>
<evidence type="ECO:0000256" key="7">
    <source>
        <dbReference type="ARBA" id="ARBA00037768"/>
    </source>
</evidence>
<comment type="pathway">
    <text evidence="1 11">Purine metabolism; 7-cyano-7-deazaguanine biosynthesis.</text>
</comment>
<dbReference type="eggNOG" id="arCOG00039">
    <property type="taxonomic scope" value="Archaea"/>
</dbReference>
<feature type="binding site" evidence="11">
    <location>
        <position position="452"/>
    </location>
    <ligand>
        <name>Zn(2+)</name>
        <dbReference type="ChEBI" id="CHEBI:29105"/>
    </ligand>
</feature>
<evidence type="ECO:0000256" key="9">
    <source>
        <dbReference type="ARBA" id="ARBA00039149"/>
    </source>
</evidence>
<name>F2L524_THEU7</name>
<evidence type="ECO:0000313" key="14">
    <source>
        <dbReference type="Proteomes" id="UP000008138"/>
    </source>
</evidence>
<dbReference type="GO" id="GO:0005524">
    <property type="term" value="F:ATP binding"/>
    <property type="evidence" value="ECO:0007669"/>
    <property type="project" value="UniProtKB-UniRule"/>
</dbReference>
<keyword evidence="2 11" id="KW-0436">Ligase</keyword>
<dbReference type="KEGG" id="tuz:TUZN_0785"/>
<keyword evidence="3 11" id="KW-0479">Metal-binding</keyword>
<dbReference type="RefSeq" id="WP_013679609.1">
    <property type="nucleotide sequence ID" value="NC_015315.1"/>
</dbReference>
<evidence type="ECO:0000256" key="3">
    <source>
        <dbReference type="ARBA" id="ARBA00022723"/>
    </source>
</evidence>
<feature type="binding site" evidence="11">
    <location>
        <begin position="258"/>
        <end position="268"/>
    </location>
    <ligand>
        <name>ATP</name>
        <dbReference type="ChEBI" id="CHEBI:30616"/>
    </ligand>
</feature>
<dbReference type="PANTHER" id="PTHR42914">
    <property type="entry name" value="7-CYANO-7-DEAZAGUANINE SYNTHASE"/>
    <property type="match status" value="1"/>
</dbReference>
<evidence type="ECO:0000256" key="4">
    <source>
        <dbReference type="ARBA" id="ARBA00022741"/>
    </source>
</evidence>
<dbReference type="GO" id="GO:0008270">
    <property type="term" value="F:zinc ion binding"/>
    <property type="evidence" value="ECO:0007669"/>
    <property type="project" value="UniProtKB-UniRule"/>
</dbReference>
<evidence type="ECO:0000256" key="6">
    <source>
        <dbReference type="ARBA" id="ARBA00022840"/>
    </source>
</evidence>
<gene>
    <name evidence="11" type="primary">queC</name>
    <name evidence="13" type="ordered locus">TUZN_0785</name>
</gene>
<dbReference type="InterPro" id="IPR018317">
    <property type="entry name" value="QueC"/>
</dbReference>
<comment type="similarity">
    <text evidence="8 11">Belongs to the QueC family.</text>
</comment>
<keyword evidence="6 11" id="KW-0067">ATP-binding</keyword>
<comment type="catalytic activity">
    <reaction evidence="10 11">
        <text>7-carboxy-7-carbaguanine + NH4(+) + 2 ATP = 7-cyano-7-carbaguanine + 2 AMP + 2 diphosphate + 2 H(+)</text>
        <dbReference type="Rhea" id="RHEA:27982"/>
        <dbReference type="ChEBI" id="CHEBI:15378"/>
        <dbReference type="ChEBI" id="CHEBI:28938"/>
        <dbReference type="ChEBI" id="CHEBI:30616"/>
        <dbReference type="ChEBI" id="CHEBI:33019"/>
        <dbReference type="ChEBI" id="CHEBI:45075"/>
        <dbReference type="ChEBI" id="CHEBI:61036"/>
        <dbReference type="ChEBI" id="CHEBI:456215"/>
        <dbReference type="EC" id="6.3.4.20"/>
    </reaction>
</comment>
<evidence type="ECO:0000256" key="5">
    <source>
        <dbReference type="ARBA" id="ARBA00022833"/>
    </source>
</evidence>
<dbReference type="GO" id="GO:0016879">
    <property type="term" value="F:ligase activity, forming carbon-nitrogen bonds"/>
    <property type="evidence" value="ECO:0007669"/>
    <property type="project" value="UniProtKB-UniRule"/>
</dbReference>
<dbReference type="PROSITE" id="PS51278">
    <property type="entry name" value="GATASE_TYPE_2"/>
    <property type="match status" value="1"/>
</dbReference>
<dbReference type="SUPFAM" id="SSF52402">
    <property type="entry name" value="Adenine nucleotide alpha hydrolases-like"/>
    <property type="match status" value="1"/>
</dbReference>
<dbReference type="CDD" id="cd00352">
    <property type="entry name" value="Gn_AT_II"/>
    <property type="match status" value="1"/>
</dbReference>
<dbReference type="InterPro" id="IPR029055">
    <property type="entry name" value="Ntn_hydrolases_N"/>
</dbReference>
<dbReference type="UniPathway" id="UPA00391"/>
<comment type="cofactor">
    <cofactor evidence="11">
        <name>Zn(2+)</name>
        <dbReference type="ChEBI" id="CHEBI:29105"/>
    </cofactor>
    <text evidence="11">Binds 1 zinc ion per subunit.</text>
</comment>
<accession>F2L524</accession>
<proteinExistence type="inferred from homology"/>
<feature type="domain" description="Glutamine amidotransferase type-2" evidence="12">
    <location>
        <begin position="2"/>
        <end position="233"/>
    </location>
</feature>
<evidence type="ECO:0000256" key="11">
    <source>
        <dbReference type="HAMAP-Rule" id="MF_01633"/>
    </source>
</evidence>
<feature type="binding site" evidence="11">
    <location>
        <position position="446"/>
    </location>
    <ligand>
        <name>Zn(2+)</name>
        <dbReference type="ChEBI" id="CHEBI:29105"/>
    </ligand>
</feature>
<evidence type="ECO:0000313" key="13">
    <source>
        <dbReference type="EMBL" id="AEA12273.1"/>
    </source>
</evidence>
<organism evidence="13 14">
    <name type="scientific">Thermoproteus uzoniensis (strain 768-20)</name>
    <dbReference type="NCBI Taxonomy" id="999630"/>
    <lineage>
        <taxon>Archaea</taxon>
        <taxon>Thermoproteota</taxon>
        <taxon>Thermoprotei</taxon>
        <taxon>Thermoproteales</taxon>
        <taxon>Thermoproteaceae</taxon>
        <taxon>Thermoproteus</taxon>
    </lineage>
</organism>
<protein>
    <recommendedName>
        <fullName evidence="9 11">7-cyano-7-deazaguanine synthase</fullName>
        <ecNumber evidence="9 11">6.3.4.20</ecNumber>
    </recommendedName>
    <alternativeName>
        <fullName evidence="11">7-cyano-7-carbaguanine synthase</fullName>
    </alternativeName>
    <alternativeName>
        <fullName evidence="11">Archaeosine biosynthesis protein QueC</fullName>
    </alternativeName>
    <alternativeName>
        <fullName evidence="11">PreQ(0) synthase</fullName>
    </alternativeName>
</protein>
<comment type="function">
    <text evidence="7 11">Catalyzes the ATP-dependent conversion of 7-carboxy-7-deazaguanine (CDG) to 7-cyano-7-deazaguanine (preQ(0)).</text>
</comment>
<keyword evidence="14" id="KW-1185">Reference proteome</keyword>
<keyword evidence="5 11" id="KW-0862">Zinc</keyword>
<dbReference type="Proteomes" id="UP000008138">
    <property type="component" value="Chromosome"/>
</dbReference>
<feature type="binding site" evidence="11">
    <location>
        <position position="449"/>
    </location>
    <ligand>
        <name>Zn(2+)</name>
        <dbReference type="ChEBI" id="CHEBI:29105"/>
    </ligand>
</feature>
<dbReference type="InterPro" id="IPR017932">
    <property type="entry name" value="GATase_2_dom"/>
</dbReference>
<evidence type="ECO:0000256" key="8">
    <source>
        <dbReference type="ARBA" id="ARBA00037993"/>
    </source>
</evidence>
<dbReference type="OrthoDB" id="6532at2157"/>
<dbReference type="Pfam" id="PF06508">
    <property type="entry name" value="QueC"/>
    <property type="match status" value="1"/>
</dbReference>
<reference key="2">
    <citation type="submission" date="2011-03" db="EMBL/GenBank/DDBJ databases">
        <title>Complete genome sequence of the thermoacidophilic crenarchaeon Thermoproteus uzoniensis 768-20.</title>
        <authorList>
            <person name="Mardanov A.V."/>
            <person name="Gumerov V.M."/>
            <person name="Beletsky A.V."/>
            <person name="Prokofeva M.I."/>
            <person name="Bonch-Osmolovskaya E.A."/>
            <person name="Ravin N.V."/>
            <person name="Skryabin K.G."/>
        </authorList>
    </citation>
    <scope>NUCLEOTIDE SEQUENCE</scope>
    <source>
        <strain>768-20</strain>
    </source>
</reference>
<dbReference type="Gene3D" id="3.40.50.620">
    <property type="entry name" value="HUPs"/>
    <property type="match status" value="1"/>
</dbReference>
<dbReference type="SUPFAM" id="SSF56235">
    <property type="entry name" value="N-terminal nucleophile aminohydrolases (Ntn hydrolases)"/>
    <property type="match status" value="1"/>
</dbReference>
<dbReference type="InterPro" id="IPR014729">
    <property type="entry name" value="Rossmann-like_a/b/a_fold"/>
</dbReference>
<dbReference type="AlphaFoldDB" id="F2L524"/>
<dbReference type="GeneID" id="10360322"/>
<sequence>MCSIGGVLIFGDLDRERAAAIEAKLRAIAEAATERGRDSFGIAVLDRSGSYRVYKDRRPAPEALKDMPEMVGVDAVAAIFNNRAEPTTEHVERKTEDDIQPMLGERIAVTHNGTIANDVELERRYGLRRRSRIDTAVLPPLLEKVWDGSLEGLQRILRDEVVGSYALAVLDSARPGRLWLAANFRPLYYMWDRQLNALFFASSDAYLQGDVAPWDGNYVKRLEPYTVVEVGVDKTWRSASLWKADAEPGRRRRALVVASGGLDSTTAAAALLRQGYEVALLHFNYRHVAEDPERRAVREISKALGTPLIEVDMDFFKLAGRSPLLGEGEINRVDMGREGAEFAHEWVPARNFVFIALAVALAEAWGYDYVALGINMEEAGAYPDNEMELVRLLNQALPYATGPQRRVQLLMPVGGLVKHEIVRLGLEVGAPLHLTWSCYDKGPKHCGRCGPCYMRRLAFKINGVRDPVEYDLPPETEEEFWRGTRPYVWRPPERRG</sequence>
<reference evidence="13 14" key="1">
    <citation type="journal article" date="2011" name="J. Bacteriol.">
        <title>Complete genome sequence of the thermoacidophilic crenarchaeon Thermoproteus uzoniensis 768-20.</title>
        <authorList>
            <person name="Mardanov A.V."/>
            <person name="Gumerov V.M."/>
            <person name="Beletsky A.V."/>
            <person name="Prokofeva M.I."/>
            <person name="Bonch-Osmolovskaya E.A."/>
            <person name="Ravin N.V."/>
            <person name="Skryabin K.G."/>
        </authorList>
    </citation>
    <scope>NUCLEOTIDE SEQUENCE [LARGE SCALE GENOMIC DNA]</scope>
    <source>
        <strain evidence="13 14">768-20</strain>
    </source>
</reference>
<dbReference type="HOGENOM" id="CLU_550565_0_0_2"/>
<dbReference type="EMBL" id="CP002590">
    <property type="protein sequence ID" value="AEA12273.1"/>
    <property type="molecule type" value="Genomic_DNA"/>
</dbReference>
<keyword evidence="4 11" id="KW-0547">Nucleotide-binding</keyword>
<dbReference type="HAMAP" id="MF_01633">
    <property type="entry name" value="QueC"/>
    <property type="match status" value="1"/>
</dbReference>
<evidence type="ECO:0000256" key="1">
    <source>
        <dbReference type="ARBA" id="ARBA00005061"/>
    </source>
</evidence>
<dbReference type="PANTHER" id="PTHR42914:SF1">
    <property type="entry name" value="7-CYANO-7-DEAZAGUANINE SYNTHASE"/>
    <property type="match status" value="1"/>
</dbReference>
<dbReference type="Gene3D" id="3.60.20.10">
    <property type="entry name" value="Glutamine Phosphoribosylpyrophosphate, subunit 1, domain 1"/>
    <property type="match status" value="1"/>
</dbReference>